<dbReference type="PATRIC" id="fig|66851.6.peg.422"/>
<organism evidence="2 3">
    <name type="scientific">Methanobrevibacter oralis</name>
    <dbReference type="NCBI Taxonomy" id="66851"/>
    <lineage>
        <taxon>Archaea</taxon>
        <taxon>Methanobacteriati</taxon>
        <taxon>Methanobacteriota</taxon>
        <taxon>Methanomada group</taxon>
        <taxon>Methanobacteria</taxon>
        <taxon>Methanobacteriales</taxon>
        <taxon>Methanobacteriaceae</taxon>
        <taxon>Methanobrevibacter</taxon>
    </lineage>
</organism>
<dbReference type="RefSeq" id="WP_042694733.1">
    <property type="nucleotide sequence ID" value="NZ_CABMAB010000047.1"/>
</dbReference>
<gene>
    <name evidence="2" type="ORF">MBORA_03670</name>
</gene>
<evidence type="ECO:0000313" key="2">
    <source>
        <dbReference type="EMBL" id="KZX13791.1"/>
    </source>
</evidence>
<protein>
    <submittedName>
        <fullName evidence="2">Zinc ribbon domain protein</fullName>
    </submittedName>
</protein>
<proteinExistence type="predicted"/>
<evidence type="ECO:0000313" key="3">
    <source>
        <dbReference type="Proteomes" id="UP000077428"/>
    </source>
</evidence>
<keyword evidence="3" id="KW-1185">Reference proteome</keyword>
<dbReference type="Proteomes" id="UP000077428">
    <property type="component" value="Unassembled WGS sequence"/>
</dbReference>
<dbReference type="STRING" id="66851.MBORA_03670"/>
<dbReference type="AlphaFoldDB" id="A0A166BT94"/>
<dbReference type="Pfam" id="PF12674">
    <property type="entry name" value="Zn_ribbon_2"/>
    <property type="match status" value="1"/>
</dbReference>
<dbReference type="InterPro" id="IPR025868">
    <property type="entry name" value="Zn_ribbon_dom_put"/>
</dbReference>
<reference evidence="3" key="1">
    <citation type="journal article" date="2016" name="Genome Announc.">
        <title>Draft Genome Sequences of Methanobrevibacter curvatus DSM11111, Methanobrevibacter cuticularis DSM11139, Methanobrevibacter filiformis DSM11501, and Methanobrevibacter oralis DSM7256.</title>
        <authorList>
            <person name="Poehlein A."/>
            <person name="Seedorf H."/>
        </authorList>
    </citation>
    <scope>NUCLEOTIDE SEQUENCE [LARGE SCALE GENOMIC DNA]</scope>
    <source>
        <strain evidence="3">DSM 7256 / JCM 30027 / ZR</strain>
    </source>
</reference>
<sequence>MGFCNSCGRPIVKKDYGTNKDGSPNDEYCIDCFQNGEFTEPNITLNEMIIRKTKEMMEKNPRLPETQATGITARFIPGLKRWNPEYSYEDDFEF</sequence>
<dbReference type="OrthoDB" id="72884at2157"/>
<accession>A0A166BT94</accession>
<name>A0A166BT94_METOA</name>
<feature type="domain" description="Putative zinc ribbon" evidence="1">
    <location>
        <begin position="3"/>
        <end position="83"/>
    </location>
</feature>
<evidence type="ECO:0000259" key="1">
    <source>
        <dbReference type="Pfam" id="PF12674"/>
    </source>
</evidence>
<dbReference type="EMBL" id="LWMU01000045">
    <property type="protein sequence ID" value="KZX13791.1"/>
    <property type="molecule type" value="Genomic_DNA"/>
</dbReference>
<comment type="caution">
    <text evidence="2">The sequence shown here is derived from an EMBL/GenBank/DDBJ whole genome shotgun (WGS) entry which is preliminary data.</text>
</comment>